<dbReference type="EMBL" id="JAEDAK010000019">
    <property type="protein sequence ID" value="MBH9579219.1"/>
    <property type="molecule type" value="Genomic_DNA"/>
</dbReference>
<keyword evidence="2" id="KW-1185">Reference proteome</keyword>
<dbReference type="AlphaFoldDB" id="A0A931J420"/>
<sequence>MHAEINPWQPARFPAHGEVQIDWNDRLLLIQARGPFNAELMVRGTTAIADLRAARPADGRYVELVHWQDSMLMPPEAWVRFEKAVRLFVSAGLNGTHTLCVAAPEVEARWLMLPRMVALWEESRPVELFEQLEPALARARELTAEPPASA</sequence>
<gene>
    <name evidence="1" type="ORF">I7X39_20180</name>
</gene>
<organism evidence="1 2">
    <name type="scientific">Inhella proteolytica</name>
    <dbReference type="NCBI Taxonomy" id="2795029"/>
    <lineage>
        <taxon>Bacteria</taxon>
        <taxon>Pseudomonadati</taxon>
        <taxon>Pseudomonadota</taxon>
        <taxon>Betaproteobacteria</taxon>
        <taxon>Burkholderiales</taxon>
        <taxon>Sphaerotilaceae</taxon>
        <taxon>Inhella</taxon>
    </lineage>
</organism>
<name>A0A931J420_9BURK</name>
<evidence type="ECO:0000313" key="1">
    <source>
        <dbReference type="EMBL" id="MBH9579219.1"/>
    </source>
</evidence>
<dbReference type="Proteomes" id="UP000613266">
    <property type="component" value="Unassembled WGS sequence"/>
</dbReference>
<proteinExistence type="predicted"/>
<dbReference type="RefSeq" id="WP_198112985.1">
    <property type="nucleotide sequence ID" value="NZ_JAEDAK010000019.1"/>
</dbReference>
<comment type="caution">
    <text evidence="1">The sequence shown here is derived from an EMBL/GenBank/DDBJ whole genome shotgun (WGS) entry which is preliminary data.</text>
</comment>
<evidence type="ECO:0000313" key="2">
    <source>
        <dbReference type="Proteomes" id="UP000613266"/>
    </source>
</evidence>
<reference evidence="1" key="1">
    <citation type="submission" date="2020-12" db="EMBL/GenBank/DDBJ databases">
        <title>The genome sequence of Inhella sp. 1Y17.</title>
        <authorList>
            <person name="Liu Y."/>
        </authorList>
    </citation>
    <scope>NUCLEOTIDE SEQUENCE</scope>
    <source>
        <strain evidence="1">1Y17</strain>
    </source>
</reference>
<accession>A0A931J420</accession>
<protein>
    <submittedName>
        <fullName evidence="1">Uncharacterized protein</fullName>
    </submittedName>
</protein>